<dbReference type="InParanoid" id="A0A4W6EXJ6"/>
<evidence type="ECO:0000256" key="1">
    <source>
        <dbReference type="SAM" id="MobiDB-lite"/>
    </source>
</evidence>
<dbReference type="Ensembl" id="ENSLCAT00010043523.1">
    <property type="protein sequence ID" value="ENSLCAP00010042473.1"/>
    <property type="gene ID" value="ENSLCAG00010019847.1"/>
</dbReference>
<dbReference type="GeneTree" id="ENSGT01150000286973"/>
<dbReference type="PROSITE" id="PS50041">
    <property type="entry name" value="C_TYPE_LECTIN_2"/>
    <property type="match status" value="1"/>
</dbReference>
<evidence type="ECO:0000313" key="4">
    <source>
        <dbReference type="Proteomes" id="UP000314980"/>
    </source>
</evidence>
<proteinExistence type="predicted"/>
<dbReference type="Pfam" id="PF00059">
    <property type="entry name" value="Lectin_C"/>
    <property type="match status" value="1"/>
</dbReference>
<sequence>MALTTAAVVPEAEPVDKTEPSVQEVVPEAEPVDKTEPSVQEVVPEAEPVDKTEPSVQEVVPEAEPGDKTEPSVQEVVPEAEPVDKTEPPVQEEESHVTKRYSFCPSGWTGFDGRCFLYVPTAMTWPDAEKHCQRYGGNLASVHSFDEHHMIQTIILRATGSYPHTWLGGFDAIKEGTWFWSDGTPFWFSFWSPGQPDNFMGGQHCLLTNFGAEKNFDDGSCSGTLPFVCARKL</sequence>
<dbReference type="InterPro" id="IPR016187">
    <property type="entry name" value="CTDL_fold"/>
</dbReference>
<reference evidence="3" key="3">
    <citation type="submission" date="2025-09" db="UniProtKB">
        <authorList>
            <consortium name="Ensembl"/>
        </authorList>
    </citation>
    <scope>IDENTIFICATION</scope>
</reference>
<feature type="domain" description="C-type lectin" evidence="2">
    <location>
        <begin position="111"/>
        <end position="230"/>
    </location>
</feature>
<dbReference type="CDD" id="cd00037">
    <property type="entry name" value="CLECT"/>
    <property type="match status" value="1"/>
</dbReference>
<dbReference type="FunCoup" id="A0A4W6EXJ6">
    <property type="interactions" value="813"/>
</dbReference>
<gene>
    <name evidence="3" type="primary">LOC108902795</name>
</gene>
<keyword evidence="4" id="KW-1185">Reference proteome</keyword>
<accession>A0A4W6EXJ6</accession>
<dbReference type="Gene3D" id="3.10.100.10">
    <property type="entry name" value="Mannose-Binding Protein A, subunit A"/>
    <property type="match status" value="1"/>
</dbReference>
<feature type="compositionally biased region" description="Basic and acidic residues" evidence="1">
    <location>
        <begin position="82"/>
        <end position="94"/>
    </location>
</feature>
<dbReference type="InterPro" id="IPR050111">
    <property type="entry name" value="C-type_lectin/snaclec_domain"/>
</dbReference>
<dbReference type="AlphaFoldDB" id="A0A4W6EXJ6"/>
<reference evidence="3" key="2">
    <citation type="submission" date="2025-08" db="UniProtKB">
        <authorList>
            <consortium name="Ensembl"/>
        </authorList>
    </citation>
    <scope>IDENTIFICATION</scope>
</reference>
<dbReference type="PRINTS" id="PR01504">
    <property type="entry name" value="PNCREATITSAP"/>
</dbReference>
<organism evidence="3 4">
    <name type="scientific">Lates calcarifer</name>
    <name type="common">Barramundi</name>
    <name type="synonym">Holocentrus calcarifer</name>
    <dbReference type="NCBI Taxonomy" id="8187"/>
    <lineage>
        <taxon>Eukaryota</taxon>
        <taxon>Metazoa</taxon>
        <taxon>Chordata</taxon>
        <taxon>Craniata</taxon>
        <taxon>Vertebrata</taxon>
        <taxon>Euteleostomi</taxon>
        <taxon>Actinopterygii</taxon>
        <taxon>Neopterygii</taxon>
        <taxon>Teleostei</taxon>
        <taxon>Neoteleostei</taxon>
        <taxon>Acanthomorphata</taxon>
        <taxon>Carangaria</taxon>
        <taxon>Carangaria incertae sedis</taxon>
        <taxon>Centropomidae</taxon>
        <taxon>Lates</taxon>
    </lineage>
</organism>
<dbReference type="PANTHER" id="PTHR22803">
    <property type="entry name" value="MANNOSE, PHOSPHOLIPASE, LECTIN RECEPTOR RELATED"/>
    <property type="match status" value="1"/>
</dbReference>
<name>A0A4W6EXJ6_LATCA</name>
<dbReference type="InterPro" id="IPR016186">
    <property type="entry name" value="C-type_lectin-like/link_sf"/>
</dbReference>
<protein>
    <recommendedName>
        <fullName evidence="2">C-type lectin domain-containing protein</fullName>
    </recommendedName>
</protein>
<evidence type="ECO:0000259" key="2">
    <source>
        <dbReference type="PROSITE" id="PS50041"/>
    </source>
</evidence>
<dbReference type="Proteomes" id="UP000314980">
    <property type="component" value="Unassembled WGS sequence"/>
</dbReference>
<evidence type="ECO:0000313" key="3">
    <source>
        <dbReference type="Ensembl" id="ENSLCAP00010042473.1"/>
    </source>
</evidence>
<feature type="region of interest" description="Disordered" evidence="1">
    <location>
        <begin position="1"/>
        <end position="94"/>
    </location>
</feature>
<dbReference type="InterPro" id="IPR001304">
    <property type="entry name" value="C-type_lectin-like"/>
</dbReference>
<dbReference type="SUPFAM" id="SSF56436">
    <property type="entry name" value="C-type lectin-like"/>
    <property type="match status" value="1"/>
</dbReference>
<dbReference type="SMART" id="SM00034">
    <property type="entry name" value="CLECT"/>
    <property type="match status" value="1"/>
</dbReference>
<reference evidence="4" key="1">
    <citation type="submission" date="2015-09" db="EMBL/GenBank/DDBJ databases">
        <authorList>
            <person name="Sai Rama Sridatta P."/>
        </authorList>
    </citation>
    <scope>NUCLEOTIDE SEQUENCE [LARGE SCALE GENOMIC DNA]</scope>
</reference>